<dbReference type="Gene3D" id="3.40.50.720">
    <property type="entry name" value="NAD(P)-binding Rossmann-like Domain"/>
    <property type="match status" value="1"/>
</dbReference>
<evidence type="ECO:0000256" key="5">
    <source>
        <dbReference type="ARBA" id="ARBA00052530"/>
    </source>
</evidence>
<comment type="catalytic activity">
    <reaction evidence="5 6">
        <text>a long-chain fatty acyl-CoA + 2 NADPH + 2 H(+) = a long-chain primary fatty alcohol + 2 NADP(+) + CoA</text>
        <dbReference type="Rhea" id="RHEA:52716"/>
        <dbReference type="ChEBI" id="CHEBI:15378"/>
        <dbReference type="ChEBI" id="CHEBI:57287"/>
        <dbReference type="ChEBI" id="CHEBI:57783"/>
        <dbReference type="ChEBI" id="CHEBI:58349"/>
        <dbReference type="ChEBI" id="CHEBI:77396"/>
        <dbReference type="ChEBI" id="CHEBI:83139"/>
        <dbReference type="EC" id="1.2.1.84"/>
    </reaction>
</comment>
<comment type="similarity">
    <text evidence="6">Belongs to the fatty acyl-CoA reductase family.</text>
</comment>
<dbReference type="EMBL" id="REGN01014124">
    <property type="protein sequence ID" value="RMZ93025.1"/>
    <property type="molecule type" value="Genomic_DNA"/>
</dbReference>
<evidence type="ECO:0000256" key="6">
    <source>
        <dbReference type="RuleBase" id="RU363097"/>
    </source>
</evidence>
<name>A0A3M7P1N4_BRAPC</name>
<keyword evidence="9" id="KW-1185">Reference proteome</keyword>
<dbReference type="GO" id="GO:0035336">
    <property type="term" value="P:long-chain fatty-acyl-CoA metabolic process"/>
    <property type="evidence" value="ECO:0007669"/>
    <property type="project" value="TreeGrafter"/>
</dbReference>
<accession>A0A3M7P1N4</accession>
<dbReference type="OrthoDB" id="429813at2759"/>
<dbReference type="InterPro" id="IPR026055">
    <property type="entry name" value="FAR"/>
</dbReference>
<evidence type="ECO:0000313" key="8">
    <source>
        <dbReference type="EMBL" id="RMZ93025.1"/>
    </source>
</evidence>
<dbReference type="GO" id="GO:0005777">
    <property type="term" value="C:peroxisome"/>
    <property type="evidence" value="ECO:0007669"/>
    <property type="project" value="TreeGrafter"/>
</dbReference>
<sequence length="384" mass="43359">MSVSVSEFYSGKNVLITGATGFIGKLLIEKLLYSCDTLSKVYCIIREKSGHNADQRLNEITSCKVFDKLRKKDPNFRDRLVPISGNILEKDLAISDNILNELTERVNLVFHLAGTADLDLDIKTSLLTNVHGLRQVLDLSRKLKKLEAFVHVSSIYANCDESFIDEKIYPCEVEPQKVLNLLEWMEDDWLKLGTKKLIENKPNTFAYTKWIGESLIEKEASDLPIVIVRPSTVGASWKEPFAGWVEKSSGPCDIFIAAGRGYLRSMKGEGHAVLDIVPVDIVVNLLISATWNRVVNTRKPMLTDDRSKIHIYNCTTGGLNPFRWGEMENFVTQYSKNTPFEGAFRRPNLTLTSNSLVHDYWVFISHLLPAYMSDLGLTLIGQKP</sequence>
<keyword evidence="6" id="KW-0443">Lipid metabolism</keyword>
<keyword evidence="6" id="KW-0444">Lipid biosynthesis</keyword>
<dbReference type="PANTHER" id="PTHR11011:SF45">
    <property type="entry name" value="FATTY ACYL-COA REDUCTASE CG8306-RELATED"/>
    <property type="match status" value="1"/>
</dbReference>
<dbReference type="STRING" id="10195.A0A3M7P1N4"/>
<evidence type="ECO:0000256" key="1">
    <source>
        <dbReference type="ARBA" id="ARBA00004141"/>
    </source>
</evidence>
<dbReference type="Proteomes" id="UP000276133">
    <property type="component" value="Unassembled WGS sequence"/>
</dbReference>
<dbReference type="SUPFAM" id="SSF51735">
    <property type="entry name" value="NAD(P)-binding Rossmann-fold domains"/>
    <property type="match status" value="1"/>
</dbReference>
<keyword evidence="4" id="KW-0472">Membrane</keyword>
<dbReference type="InterPro" id="IPR036291">
    <property type="entry name" value="NAD(P)-bd_dom_sf"/>
</dbReference>
<gene>
    <name evidence="8" type="ORF">BpHYR1_042298</name>
</gene>
<dbReference type="EC" id="1.2.1.84" evidence="6"/>
<evidence type="ECO:0000256" key="3">
    <source>
        <dbReference type="ARBA" id="ARBA00022989"/>
    </source>
</evidence>
<evidence type="ECO:0000259" key="7">
    <source>
        <dbReference type="Pfam" id="PF07993"/>
    </source>
</evidence>
<keyword evidence="2" id="KW-0812">Transmembrane</keyword>
<proteinExistence type="inferred from homology"/>
<dbReference type="GO" id="GO:0016020">
    <property type="term" value="C:membrane"/>
    <property type="evidence" value="ECO:0007669"/>
    <property type="project" value="UniProtKB-SubCell"/>
</dbReference>
<dbReference type="CDD" id="cd05236">
    <property type="entry name" value="FAR-N_SDR_e"/>
    <property type="match status" value="1"/>
</dbReference>
<protein>
    <recommendedName>
        <fullName evidence="6">Fatty acyl-CoA reductase</fullName>
        <ecNumber evidence="6">1.2.1.84</ecNumber>
    </recommendedName>
</protein>
<dbReference type="Pfam" id="PF07993">
    <property type="entry name" value="NAD_binding_4"/>
    <property type="match status" value="1"/>
</dbReference>
<feature type="non-terminal residue" evidence="8">
    <location>
        <position position="384"/>
    </location>
</feature>
<keyword evidence="6" id="KW-0521">NADP</keyword>
<dbReference type="PANTHER" id="PTHR11011">
    <property type="entry name" value="MALE STERILITY PROTEIN 2-RELATED"/>
    <property type="match status" value="1"/>
</dbReference>
<organism evidence="8 9">
    <name type="scientific">Brachionus plicatilis</name>
    <name type="common">Marine rotifer</name>
    <name type="synonym">Brachionus muelleri</name>
    <dbReference type="NCBI Taxonomy" id="10195"/>
    <lineage>
        <taxon>Eukaryota</taxon>
        <taxon>Metazoa</taxon>
        <taxon>Spiralia</taxon>
        <taxon>Gnathifera</taxon>
        <taxon>Rotifera</taxon>
        <taxon>Eurotatoria</taxon>
        <taxon>Monogononta</taxon>
        <taxon>Pseudotrocha</taxon>
        <taxon>Ploima</taxon>
        <taxon>Brachionidae</taxon>
        <taxon>Brachionus</taxon>
    </lineage>
</organism>
<dbReference type="FunFam" id="3.40.50.720:FF:000143">
    <property type="entry name" value="Fatty acyl-CoA reductase"/>
    <property type="match status" value="1"/>
</dbReference>
<comment type="caution">
    <text evidence="8">The sequence shown here is derived from an EMBL/GenBank/DDBJ whole genome shotgun (WGS) entry which is preliminary data.</text>
</comment>
<dbReference type="InterPro" id="IPR013120">
    <property type="entry name" value="FAR_NAD-bd"/>
</dbReference>
<comment type="function">
    <text evidence="6">Catalyzes the reduction of fatty acyl-CoA to fatty alcohols.</text>
</comment>
<keyword evidence="3" id="KW-1133">Transmembrane helix</keyword>
<dbReference type="GO" id="GO:0080019">
    <property type="term" value="F:alcohol-forming very long-chain fatty acyl-CoA reductase activity"/>
    <property type="evidence" value="ECO:0007669"/>
    <property type="project" value="InterPro"/>
</dbReference>
<dbReference type="AlphaFoldDB" id="A0A3M7P1N4"/>
<comment type="subcellular location">
    <subcellularLocation>
        <location evidence="1">Membrane</location>
        <topology evidence="1">Multi-pass membrane protein</topology>
    </subcellularLocation>
</comment>
<evidence type="ECO:0000313" key="9">
    <source>
        <dbReference type="Proteomes" id="UP000276133"/>
    </source>
</evidence>
<evidence type="ECO:0000256" key="2">
    <source>
        <dbReference type="ARBA" id="ARBA00022692"/>
    </source>
</evidence>
<keyword evidence="6" id="KW-0560">Oxidoreductase</keyword>
<reference evidence="8 9" key="1">
    <citation type="journal article" date="2018" name="Sci. Rep.">
        <title>Genomic signatures of local adaptation to the degree of environmental predictability in rotifers.</title>
        <authorList>
            <person name="Franch-Gras L."/>
            <person name="Hahn C."/>
            <person name="Garcia-Roger E.M."/>
            <person name="Carmona M.J."/>
            <person name="Serra M."/>
            <person name="Gomez A."/>
        </authorList>
    </citation>
    <scope>NUCLEOTIDE SEQUENCE [LARGE SCALE GENOMIC DNA]</scope>
    <source>
        <strain evidence="8">HYR1</strain>
    </source>
</reference>
<feature type="domain" description="Thioester reductase (TE)" evidence="7">
    <location>
        <begin position="16"/>
        <end position="285"/>
    </location>
</feature>
<evidence type="ECO:0000256" key="4">
    <source>
        <dbReference type="ARBA" id="ARBA00023136"/>
    </source>
</evidence>
<dbReference type="GO" id="GO:0102965">
    <property type="term" value="F:alcohol-forming long-chain fatty acyl-CoA reductase activity"/>
    <property type="evidence" value="ECO:0007669"/>
    <property type="project" value="UniProtKB-EC"/>
</dbReference>